<dbReference type="InterPro" id="IPR007906">
    <property type="entry name" value="GLYCAM-1"/>
</dbReference>
<evidence type="ECO:0000256" key="3">
    <source>
        <dbReference type="ARBA" id="ARBA00022553"/>
    </source>
</evidence>
<gene>
    <name evidence="8 9" type="primary">Glycam1</name>
    <name evidence="8" type="ORF">rCG_50799</name>
</gene>
<reference evidence="8" key="2">
    <citation type="submission" date="2005-09" db="EMBL/GenBank/DDBJ databases">
        <authorList>
            <person name="Mural R.J."/>
            <person name="Li P.W."/>
            <person name="Adams M.D."/>
            <person name="Amanatides P.G."/>
            <person name="Baden-Tillson H."/>
            <person name="Barnstead M."/>
            <person name="Chin S.H."/>
            <person name="Dew I."/>
            <person name="Evans C.A."/>
            <person name="Ferriera S."/>
            <person name="Flanigan M."/>
            <person name="Fosler C."/>
            <person name="Glodek A."/>
            <person name="Gu Z."/>
            <person name="Holt R.A."/>
            <person name="Jennings D."/>
            <person name="Kraft C.L."/>
            <person name="Lu F."/>
            <person name="Nguyen T."/>
            <person name="Nusskern D.R."/>
            <person name="Pfannkoch C.M."/>
            <person name="Sitter C."/>
            <person name="Sutton G.G."/>
            <person name="Venter J.C."/>
            <person name="Wang Z."/>
            <person name="Woodage T."/>
            <person name="Zheng X.H."/>
            <person name="Zhong F."/>
        </authorList>
    </citation>
    <scope>NUCLEOTIDE SEQUENCE</scope>
    <source>
        <strain evidence="8">BN</strain>
    </source>
</reference>
<evidence type="ECO:0000256" key="5">
    <source>
        <dbReference type="ARBA" id="ARBA00023180"/>
    </source>
</evidence>
<evidence type="ECO:0000313" key="9">
    <source>
        <dbReference type="RGD" id="2712"/>
    </source>
</evidence>
<dbReference type="Pfam" id="PF05242">
    <property type="entry name" value="GLYCAM-1"/>
    <property type="match status" value="1"/>
</dbReference>
<dbReference type="RefSeq" id="NP_036926.2">
    <property type="nucleotide sequence ID" value="NM_012794.2"/>
</dbReference>
<evidence type="ECO:0000313" key="8">
    <source>
        <dbReference type="EMBL" id="EDL86773.1"/>
    </source>
</evidence>
<dbReference type="Proteomes" id="UP000234681">
    <property type="component" value="Chromosome 7"/>
</dbReference>
<sequence>MKFFTVLLFASLAATSLAAVPGSKDELHLRTQPTDAIPASQFTPSSHISKESTSSKDLSKESSIFNEELVSEDNVGTESTKPQSQEAQDGLRSGSSQQEETTSAATSEGKLTMLSQAVQKELGKVIEGFISGVEDIISGASGTVRP</sequence>
<reference evidence="8" key="1">
    <citation type="journal article" date="2005" name="Genome Res.">
        <title>Gene and alternative splicing annotation with AIR.</title>
        <authorList>
            <person name="Florea L."/>
            <person name="Di Francesco V."/>
            <person name="Miller J."/>
            <person name="Turner R."/>
            <person name="Yao A."/>
            <person name="Harris M."/>
            <person name="Walenz B."/>
            <person name="Mobarry C."/>
            <person name="Merkulov G.V."/>
            <person name="Charlab R."/>
            <person name="Dew I."/>
            <person name="Deng Z."/>
            <person name="Istrail S."/>
            <person name="Li P."/>
            <person name="Sutton G."/>
        </authorList>
    </citation>
    <scope>NUCLEOTIDE SEQUENCE</scope>
    <source>
        <strain evidence="8">BN</strain>
    </source>
</reference>
<keyword evidence="5" id="KW-0325">Glycoprotein</keyword>
<comment type="similarity">
    <text evidence="1">Belongs to the PP3/GlyCAM-1 family.</text>
</comment>
<feature type="compositionally biased region" description="Polar residues" evidence="6">
    <location>
        <begin position="74"/>
        <end position="106"/>
    </location>
</feature>
<feature type="compositionally biased region" description="Basic and acidic residues" evidence="6">
    <location>
        <begin position="48"/>
        <end position="60"/>
    </location>
</feature>
<dbReference type="GeneID" id="25258"/>
<evidence type="ECO:0000256" key="7">
    <source>
        <dbReference type="SAM" id="SignalP"/>
    </source>
</evidence>
<dbReference type="RGD" id="2712">
    <property type="gene designation" value="Glycam1"/>
</dbReference>
<proteinExistence type="inferred from homology"/>
<dbReference type="AlphaFoldDB" id="A6KD18"/>
<feature type="signal peptide" evidence="7">
    <location>
        <begin position="1"/>
        <end position="18"/>
    </location>
</feature>
<organism evidence="8">
    <name type="scientific">Rattus norvegicus</name>
    <name type="common">Rat</name>
    <dbReference type="NCBI Taxonomy" id="10116"/>
    <lineage>
        <taxon>Eukaryota</taxon>
        <taxon>Metazoa</taxon>
        <taxon>Chordata</taxon>
        <taxon>Craniata</taxon>
        <taxon>Vertebrata</taxon>
        <taxon>Euteleostomi</taxon>
        <taxon>Mammalia</taxon>
        <taxon>Eutheria</taxon>
        <taxon>Euarchontoglires</taxon>
        <taxon>Glires</taxon>
        <taxon>Rodentia</taxon>
        <taxon>Myomorpha</taxon>
        <taxon>Muroidea</taxon>
        <taxon>Muridae</taxon>
        <taxon>Murinae</taxon>
        <taxon>Rattus</taxon>
    </lineage>
</organism>
<dbReference type="CTD" id="644076"/>
<dbReference type="EMBL" id="CH474035">
    <property type="protein sequence ID" value="EDL86773.1"/>
    <property type="molecule type" value="Genomic_DNA"/>
</dbReference>
<evidence type="ECO:0000256" key="4">
    <source>
        <dbReference type="ARBA" id="ARBA00022729"/>
    </source>
</evidence>
<evidence type="ECO:0000256" key="6">
    <source>
        <dbReference type="SAM" id="MobiDB-lite"/>
    </source>
</evidence>
<feature type="region of interest" description="Disordered" evidence="6">
    <location>
        <begin position="23"/>
        <end position="112"/>
    </location>
</feature>
<keyword evidence="3" id="KW-0597">Phosphoprotein</keyword>
<evidence type="ECO:0000256" key="2">
    <source>
        <dbReference type="ARBA" id="ARBA00017339"/>
    </source>
</evidence>
<dbReference type="OrthoDB" id="9796712at2759"/>
<feature type="chain" id="PRO_5039934773" description="Glycosylation-dependent cell adhesion molecule 1" evidence="7">
    <location>
        <begin position="19"/>
        <end position="146"/>
    </location>
</feature>
<dbReference type="KEGG" id="rno:25258"/>
<dbReference type="OMA" id="SEEETHW"/>
<protein>
    <recommendedName>
        <fullName evidence="2">Glycosylation-dependent cell adhesion molecule 1</fullName>
    </recommendedName>
</protein>
<keyword evidence="4 7" id="KW-0732">Signal</keyword>
<accession>A6KD18</accession>
<name>A6KD18_RAT</name>
<evidence type="ECO:0000256" key="1">
    <source>
        <dbReference type="ARBA" id="ARBA00006292"/>
    </source>
</evidence>